<organism evidence="1 2">
    <name type="scientific">Gossypium aridum</name>
    <name type="common">American cotton</name>
    <name type="synonym">Erioxylum aridum</name>
    <dbReference type="NCBI Taxonomy" id="34290"/>
    <lineage>
        <taxon>Eukaryota</taxon>
        <taxon>Viridiplantae</taxon>
        <taxon>Streptophyta</taxon>
        <taxon>Embryophyta</taxon>
        <taxon>Tracheophyta</taxon>
        <taxon>Spermatophyta</taxon>
        <taxon>Magnoliopsida</taxon>
        <taxon>eudicotyledons</taxon>
        <taxon>Gunneridae</taxon>
        <taxon>Pentapetalae</taxon>
        <taxon>rosids</taxon>
        <taxon>malvids</taxon>
        <taxon>Malvales</taxon>
        <taxon>Malvaceae</taxon>
        <taxon>Malvoideae</taxon>
        <taxon>Gossypium</taxon>
    </lineage>
</organism>
<gene>
    <name evidence="1" type="ORF">Goari_019170</name>
</gene>
<sequence>MVESTSFPSPTSLFKALFPHFFPIVPIFNPLICLQTPFQVLSLKIYST</sequence>
<name>A0A7J8WRU8_GOSAI</name>
<accession>A0A7J8WRU8</accession>
<reference evidence="1 2" key="1">
    <citation type="journal article" date="2019" name="Genome Biol. Evol.">
        <title>Insights into the evolution of the New World diploid cottons (Gossypium, subgenus Houzingenia) based on genome sequencing.</title>
        <authorList>
            <person name="Grover C.E."/>
            <person name="Arick M.A. 2nd"/>
            <person name="Thrash A."/>
            <person name="Conover J.L."/>
            <person name="Sanders W.S."/>
            <person name="Peterson D.G."/>
            <person name="Frelichowski J.E."/>
            <person name="Scheffler J.A."/>
            <person name="Scheffler B.E."/>
            <person name="Wendel J.F."/>
        </authorList>
    </citation>
    <scope>NUCLEOTIDE SEQUENCE [LARGE SCALE GENOMIC DNA]</scope>
    <source>
        <strain evidence="1">185</strain>
        <tissue evidence="1">Leaf</tissue>
    </source>
</reference>
<protein>
    <submittedName>
        <fullName evidence="1">Uncharacterized protein</fullName>
    </submittedName>
</protein>
<evidence type="ECO:0000313" key="2">
    <source>
        <dbReference type="Proteomes" id="UP000593577"/>
    </source>
</evidence>
<dbReference type="AlphaFoldDB" id="A0A7J8WRU8"/>
<keyword evidence="2" id="KW-1185">Reference proteome</keyword>
<proteinExistence type="predicted"/>
<dbReference type="Proteomes" id="UP000593577">
    <property type="component" value="Unassembled WGS sequence"/>
</dbReference>
<dbReference type="EMBL" id="JABFAA010000003">
    <property type="protein sequence ID" value="MBA0677781.1"/>
    <property type="molecule type" value="Genomic_DNA"/>
</dbReference>
<comment type="caution">
    <text evidence="1">The sequence shown here is derived from an EMBL/GenBank/DDBJ whole genome shotgun (WGS) entry which is preliminary data.</text>
</comment>
<evidence type="ECO:0000313" key="1">
    <source>
        <dbReference type="EMBL" id="MBA0677781.1"/>
    </source>
</evidence>